<keyword evidence="8 9" id="KW-0482">Metalloprotease</keyword>
<dbReference type="RefSeq" id="WP_123960224.1">
    <property type="nucleotide sequence ID" value="NZ_CP033898.1"/>
</dbReference>
<sequence length="423" mass="45373">MTAQAQAYADQFLELVQASPSSYHAAATGIALLKEAGFEAQEQDKPWASKPGRYFLHRGGALIAWVVPEHAGPTTPFRILGSHTDSPGLKLKVHGDIQAEGWQQAAVEIYGGPILASWFDRDLCLAGRIVLRDGSTKLVRTDALLRVPHLAIHLDPEANKELKLDRQRHMQPVFSVGQTDHSILAEVAQAAGVEEKQILSHDLITCDTQPGQRIGADRNLIASGRLDNLASFFPNLDALIAAADQPGDAIMVAAAFDHEEVGSQTTTGAAGPLLGEVLERILFGLGADFEQQRRSFAASSCVSADVAHAIHPNYSDKHDKVNFPAMGEGPVIKSNAVQRYATDAQTQALWLHASEKAKVASQVYVGKNSVPCGQTIGPITATRLGIDTVDVGIPILSMHSARELAHCQDLLAFSQVARAYLVG</sequence>
<dbReference type="GO" id="GO:0004177">
    <property type="term" value="F:aminopeptidase activity"/>
    <property type="evidence" value="ECO:0007669"/>
    <property type="project" value="UniProtKB-KW"/>
</dbReference>
<dbReference type="SUPFAM" id="SSF101821">
    <property type="entry name" value="Aminopeptidase/glucanase lid domain"/>
    <property type="match status" value="1"/>
</dbReference>
<evidence type="ECO:0000256" key="10">
    <source>
        <dbReference type="RuleBase" id="RU004387"/>
    </source>
</evidence>
<dbReference type="GO" id="GO:0006508">
    <property type="term" value="P:proteolysis"/>
    <property type="evidence" value="ECO:0007669"/>
    <property type="project" value="UniProtKB-KW"/>
</dbReference>
<dbReference type="Gene3D" id="2.30.250.10">
    <property type="entry name" value="Aminopeptidase i, Domain 2"/>
    <property type="match status" value="1"/>
</dbReference>
<dbReference type="GO" id="GO:0005737">
    <property type="term" value="C:cytoplasm"/>
    <property type="evidence" value="ECO:0007669"/>
    <property type="project" value="UniProtKB-ARBA"/>
</dbReference>
<reference evidence="11 12" key="1">
    <citation type="submission" date="2018-11" db="EMBL/GenBank/DDBJ databases">
        <authorList>
            <person name="Kleinhagauer T."/>
            <person name="Glaeser S.P."/>
            <person name="Spergser J."/>
            <person name="Ruckert C."/>
            <person name="Kaempfer P."/>
            <person name="Busse H.-J."/>
        </authorList>
    </citation>
    <scope>NUCLEOTIDE SEQUENCE [LARGE SCALE GENOMIC DNA]</scope>
    <source>
        <strain evidence="11 12">812CH</strain>
    </source>
</reference>
<dbReference type="GO" id="GO:0008237">
    <property type="term" value="F:metallopeptidase activity"/>
    <property type="evidence" value="ECO:0007669"/>
    <property type="project" value="UniProtKB-KW"/>
</dbReference>
<evidence type="ECO:0000256" key="4">
    <source>
        <dbReference type="ARBA" id="ARBA00022670"/>
    </source>
</evidence>
<dbReference type="Pfam" id="PF02127">
    <property type="entry name" value="Peptidase_M18"/>
    <property type="match status" value="1"/>
</dbReference>
<evidence type="ECO:0000256" key="8">
    <source>
        <dbReference type="ARBA" id="ARBA00023049"/>
    </source>
</evidence>
<evidence type="ECO:0000256" key="9">
    <source>
        <dbReference type="RuleBase" id="RU004386"/>
    </source>
</evidence>
<dbReference type="GO" id="GO:0008270">
    <property type="term" value="F:zinc ion binding"/>
    <property type="evidence" value="ECO:0007669"/>
    <property type="project" value="InterPro"/>
</dbReference>
<keyword evidence="3 9" id="KW-0031">Aminopeptidase</keyword>
<comment type="cofactor">
    <cofactor evidence="1 10">
        <name>Zn(2+)</name>
        <dbReference type="ChEBI" id="CHEBI:29105"/>
    </cofactor>
</comment>
<dbReference type="OrthoDB" id="5288740at2"/>
<dbReference type="InterPro" id="IPR001948">
    <property type="entry name" value="Peptidase_M18"/>
</dbReference>
<evidence type="ECO:0000256" key="5">
    <source>
        <dbReference type="ARBA" id="ARBA00022723"/>
    </source>
</evidence>
<evidence type="ECO:0000256" key="1">
    <source>
        <dbReference type="ARBA" id="ARBA00001947"/>
    </source>
</evidence>
<comment type="similarity">
    <text evidence="2 9">Belongs to the peptidase M18 family.</text>
</comment>
<dbReference type="Gene3D" id="3.40.630.10">
    <property type="entry name" value="Zn peptidases"/>
    <property type="match status" value="1"/>
</dbReference>
<dbReference type="AlphaFoldDB" id="A0A3G6IU39"/>
<keyword evidence="5 9" id="KW-0479">Metal-binding</keyword>
<dbReference type="PANTHER" id="PTHR28570">
    <property type="entry name" value="ASPARTYL AMINOPEPTIDASE"/>
    <property type="match status" value="1"/>
</dbReference>
<evidence type="ECO:0000256" key="6">
    <source>
        <dbReference type="ARBA" id="ARBA00022801"/>
    </source>
</evidence>
<dbReference type="Proteomes" id="UP000271426">
    <property type="component" value="Chromosome"/>
</dbReference>
<dbReference type="SUPFAM" id="SSF53187">
    <property type="entry name" value="Zn-dependent exopeptidases"/>
    <property type="match status" value="1"/>
</dbReference>
<keyword evidence="4 9" id="KW-0645">Protease</keyword>
<evidence type="ECO:0000256" key="7">
    <source>
        <dbReference type="ARBA" id="ARBA00022833"/>
    </source>
</evidence>
<dbReference type="PRINTS" id="PR00932">
    <property type="entry name" value="AMINO1PTASE"/>
</dbReference>
<name>A0A3G6IU39_9CORY</name>
<dbReference type="PANTHER" id="PTHR28570:SF3">
    <property type="entry name" value="ASPARTYL AMINOPEPTIDASE"/>
    <property type="match status" value="1"/>
</dbReference>
<dbReference type="EMBL" id="CP033898">
    <property type="protein sequence ID" value="AZA09271.1"/>
    <property type="molecule type" value="Genomic_DNA"/>
</dbReference>
<protein>
    <recommendedName>
        <fullName evidence="10">M18 family aminopeptidase</fullName>
        <ecNumber evidence="10">3.4.11.-</ecNumber>
    </recommendedName>
</protein>
<dbReference type="InterPro" id="IPR023358">
    <property type="entry name" value="Peptidase_M18_dom2"/>
</dbReference>
<accession>A0A3G6IU39</accession>
<evidence type="ECO:0000313" key="11">
    <source>
        <dbReference type="EMBL" id="AZA09271.1"/>
    </source>
</evidence>
<keyword evidence="12" id="KW-1185">Reference proteome</keyword>
<proteinExistence type="inferred from homology"/>
<evidence type="ECO:0000256" key="2">
    <source>
        <dbReference type="ARBA" id="ARBA00008290"/>
    </source>
</evidence>
<keyword evidence="7 9" id="KW-0862">Zinc</keyword>
<evidence type="ECO:0000256" key="3">
    <source>
        <dbReference type="ARBA" id="ARBA00022438"/>
    </source>
</evidence>
<dbReference type="EC" id="3.4.11.-" evidence="10"/>
<gene>
    <name evidence="11" type="primary">apeB</name>
    <name evidence="11" type="ORF">CPPEL_05760</name>
</gene>
<dbReference type="NCBIfam" id="NF002759">
    <property type="entry name" value="PRK02813.1"/>
    <property type="match status" value="1"/>
</dbReference>
<organism evidence="11 12">
    <name type="scientific">Corynebacterium pseudopelargi</name>
    <dbReference type="NCBI Taxonomy" id="2080757"/>
    <lineage>
        <taxon>Bacteria</taxon>
        <taxon>Bacillati</taxon>
        <taxon>Actinomycetota</taxon>
        <taxon>Actinomycetes</taxon>
        <taxon>Mycobacteriales</taxon>
        <taxon>Corynebacteriaceae</taxon>
        <taxon>Corynebacterium</taxon>
    </lineage>
</organism>
<keyword evidence="6 9" id="KW-0378">Hydrolase</keyword>
<dbReference type="KEGG" id="cpso:CPPEL_05760"/>
<evidence type="ECO:0000313" key="12">
    <source>
        <dbReference type="Proteomes" id="UP000271426"/>
    </source>
</evidence>